<dbReference type="PANTHER" id="PTHR47424">
    <property type="entry name" value="REGULATORY PROTEIN GAL4"/>
    <property type="match status" value="1"/>
</dbReference>
<protein>
    <submittedName>
        <fullName evidence="8">Transcriptional regulator family: Fungal Specific TF</fullName>
    </submittedName>
</protein>
<dbReference type="InterPro" id="IPR001138">
    <property type="entry name" value="Zn2Cys6_DnaBD"/>
</dbReference>
<keyword evidence="3" id="KW-0238">DNA-binding</keyword>
<reference evidence="8" key="1">
    <citation type="submission" date="2022-12" db="EMBL/GenBank/DDBJ databases">
        <authorList>
            <person name="Petersen C."/>
        </authorList>
    </citation>
    <scope>NUCLEOTIDE SEQUENCE</scope>
    <source>
        <strain evidence="8">IBT 3081</strain>
    </source>
</reference>
<evidence type="ECO:0000259" key="7">
    <source>
        <dbReference type="PROSITE" id="PS50048"/>
    </source>
</evidence>
<evidence type="ECO:0000313" key="9">
    <source>
        <dbReference type="Proteomes" id="UP001147752"/>
    </source>
</evidence>
<evidence type="ECO:0000256" key="4">
    <source>
        <dbReference type="ARBA" id="ARBA00023163"/>
    </source>
</evidence>
<feature type="region of interest" description="Disordered" evidence="6">
    <location>
        <begin position="124"/>
        <end position="173"/>
    </location>
</feature>
<dbReference type="SMART" id="SM00066">
    <property type="entry name" value="GAL4"/>
    <property type="match status" value="1"/>
</dbReference>
<evidence type="ECO:0000256" key="3">
    <source>
        <dbReference type="ARBA" id="ARBA00023125"/>
    </source>
</evidence>
<dbReference type="Gene3D" id="4.10.240.10">
    <property type="entry name" value="Zn(2)-C6 fungal-type DNA-binding domain"/>
    <property type="match status" value="1"/>
</dbReference>
<keyword evidence="5" id="KW-0539">Nucleus</keyword>
<dbReference type="AlphaFoldDB" id="A0A9W9V842"/>
<evidence type="ECO:0000256" key="5">
    <source>
        <dbReference type="ARBA" id="ARBA00023242"/>
    </source>
</evidence>
<feature type="region of interest" description="Disordered" evidence="6">
    <location>
        <begin position="42"/>
        <end position="62"/>
    </location>
</feature>
<dbReference type="Pfam" id="PF00172">
    <property type="entry name" value="Zn_clus"/>
    <property type="match status" value="1"/>
</dbReference>
<dbReference type="GO" id="GO:0008270">
    <property type="term" value="F:zinc ion binding"/>
    <property type="evidence" value="ECO:0007669"/>
    <property type="project" value="InterPro"/>
</dbReference>
<dbReference type="GO" id="GO:0005634">
    <property type="term" value="C:nucleus"/>
    <property type="evidence" value="ECO:0007669"/>
    <property type="project" value="TreeGrafter"/>
</dbReference>
<organism evidence="8 9">
    <name type="scientific">Penicillium concentricum</name>
    <dbReference type="NCBI Taxonomy" id="293559"/>
    <lineage>
        <taxon>Eukaryota</taxon>
        <taxon>Fungi</taxon>
        <taxon>Dikarya</taxon>
        <taxon>Ascomycota</taxon>
        <taxon>Pezizomycotina</taxon>
        <taxon>Eurotiomycetes</taxon>
        <taxon>Eurotiomycetidae</taxon>
        <taxon>Eurotiales</taxon>
        <taxon>Aspergillaceae</taxon>
        <taxon>Penicillium</taxon>
    </lineage>
</organism>
<dbReference type="GO" id="GO:0006351">
    <property type="term" value="P:DNA-templated transcription"/>
    <property type="evidence" value="ECO:0007669"/>
    <property type="project" value="InterPro"/>
</dbReference>
<dbReference type="Pfam" id="PF04082">
    <property type="entry name" value="Fungal_trans"/>
    <property type="match status" value="1"/>
</dbReference>
<dbReference type="GO" id="GO:0000978">
    <property type="term" value="F:RNA polymerase II cis-regulatory region sequence-specific DNA binding"/>
    <property type="evidence" value="ECO:0007669"/>
    <property type="project" value="TreeGrafter"/>
</dbReference>
<dbReference type="CDD" id="cd00067">
    <property type="entry name" value="GAL4"/>
    <property type="match status" value="1"/>
</dbReference>
<name>A0A9W9V842_9EURO</name>
<sequence>MKPVRNYRLPLIVGRDCRRNAQHRYNVWGPLGNVWMMQNLGSPTHRPEVDQPASKRNKRPRATQACDRCRLKKYKCNEQYPCLHCKKSDLACVYQGNYRERESSRSADYIIELEKKVEELTSKLRDTETKASPRGPNLPAAETPCSIRDSSTPRGVAKKSETPEISTESVDDEISEVNHTNGIESHSGMCTAAAIGHLKKAHEPKGQEEACSRAADYSIISTLHSPSFSPSCAAGLGQTSIEQKNYYFAQAHVFMNGYFESIHFIHPFVDKDDFFARANDLWFHRSRTPEPSFVALYLSLLSLGSLVRVWDEDTIAGLDRYEWSRKLFGEAQVYLNHLRFSNDLETVQCLYMMAKVCQNELKPNLAYMYLGLAVRTCLSAGFNREIPCSGDTKQRSGWISKTWWGLFSLEIEMSFSFGRPDTLGMDEYHNRSIPPRDDSEFAIIPWMIDLAQIIRQISVQIYHSRISLQDKLQLALQIEMEMDRWLARLPEMIKPDIDGYGMSRSALRDPKWARRQRLVLGIRYYNVKMLLFRPFLGHFARKLRHAPNELDQTFNKCLDSAMKTLQVVHDIYRVHTFFRCWWYNTTYVMFAISTLLLPMSKLGMCAETMPLLRSVEIGVEILEAMDESAIARKSAEIIRQYLRDFRASRASQPSGEDEVSQPEVGQAFEVPEWAYGFGLPGYSFEGIARLFDGGLPMLDE</sequence>
<proteinExistence type="predicted"/>
<dbReference type="OrthoDB" id="2571985at2759"/>
<accession>A0A9W9V842</accession>
<keyword evidence="4" id="KW-0804">Transcription</keyword>
<dbReference type="SMART" id="SM00906">
    <property type="entry name" value="Fungal_trans"/>
    <property type="match status" value="1"/>
</dbReference>
<dbReference type="GO" id="GO:0000435">
    <property type="term" value="P:positive regulation of transcription from RNA polymerase II promoter by galactose"/>
    <property type="evidence" value="ECO:0007669"/>
    <property type="project" value="TreeGrafter"/>
</dbReference>
<comment type="caution">
    <text evidence="8">The sequence shown here is derived from an EMBL/GenBank/DDBJ whole genome shotgun (WGS) entry which is preliminary data.</text>
</comment>
<gene>
    <name evidence="8" type="ORF">N7517_004404</name>
</gene>
<keyword evidence="9" id="KW-1185">Reference proteome</keyword>
<dbReference type="PROSITE" id="PS50048">
    <property type="entry name" value="ZN2_CY6_FUNGAL_2"/>
    <property type="match status" value="1"/>
</dbReference>
<dbReference type="GO" id="GO:0000981">
    <property type="term" value="F:DNA-binding transcription factor activity, RNA polymerase II-specific"/>
    <property type="evidence" value="ECO:0007669"/>
    <property type="project" value="InterPro"/>
</dbReference>
<dbReference type="RefSeq" id="XP_056578384.1">
    <property type="nucleotide sequence ID" value="XM_056722134.1"/>
</dbReference>
<dbReference type="InterPro" id="IPR051127">
    <property type="entry name" value="Fungal_SecMet_Regulators"/>
</dbReference>
<dbReference type="InterPro" id="IPR036864">
    <property type="entry name" value="Zn2-C6_fun-type_DNA-bd_sf"/>
</dbReference>
<dbReference type="EMBL" id="JAPZBT010000002">
    <property type="protein sequence ID" value="KAJ5372398.1"/>
    <property type="molecule type" value="Genomic_DNA"/>
</dbReference>
<dbReference type="SUPFAM" id="SSF57701">
    <property type="entry name" value="Zn2/Cys6 DNA-binding domain"/>
    <property type="match status" value="1"/>
</dbReference>
<dbReference type="CDD" id="cd12148">
    <property type="entry name" value="fungal_TF_MHR"/>
    <property type="match status" value="1"/>
</dbReference>
<dbReference type="Proteomes" id="UP001147752">
    <property type="component" value="Unassembled WGS sequence"/>
</dbReference>
<dbReference type="InterPro" id="IPR007219">
    <property type="entry name" value="XnlR_reg_dom"/>
</dbReference>
<reference evidence="8" key="2">
    <citation type="journal article" date="2023" name="IMA Fungus">
        <title>Comparative genomic study of the Penicillium genus elucidates a diverse pangenome and 15 lateral gene transfer events.</title>
        <authorList>
            <person name="Petersen C."/>
            <person name="Sorensen T."/>
            <person name="Nielsen M.R."/>
            <person name="Sondergaard T.E."/>
            <person name="Sorensen J.L."/>
            <person name="Fitzpatrick D.A."/>
            <person name="Frisvad J.C."/>
            <person name="Nielsen K.L."/>
        </authorList>
    </citation>
    <scope>NUCLEOTIDE SEQUENCE</scope>
    <source>
        <strain evidence="8">IBT 3081</strain>
    </source>
</reference>
<dbReference type="PROSITE" id="PS00463">
    <property type="entry name" value="ZN2_CY6_FUNGAL_1"/>
    <property type="match status" value="1"/>
</dbReference>
<evidence type="ECO:0000256" key="1">
    <source>
        <dbReference type="ARBA" id="ARBA00022723"/>
    </source>
</evidence>
<feature type="domain" description="Zn(2)-C6 fungal-type" evidence="7">
    <location>
        <begin position="65"/>
        <end position="94"/>
    </location>
</feature>
<keyword evidence="1" id="KW-0479">Metal-binding</keyword>
<dbReference type="GeneID" id="81461317"/>
<evidence type="ECO:0000256" key="2">
    <source>
        <dbReference type="ARBA" id="ARBA00023015"/>
    </source>
</evidence>
<keyword evidence="2" id="KW-0805">Transcription regulation</keyword>
<dbReference type="PANTHER" id="PTHR47424:SF15">
    <property type="entry name" value="ZN(II)2CYS6 TRANSCRIPTION FACTOR (EUROFUNG)"/>
    <property type="match status" value="1"/>
</dbReference>
<evidence type="ECO:0000313" key="8">
    <source>
        <dbReference type="EMBL" id="KAJ5372398.1"/>
    </source>
</evidence>
<evidence type="ECO:0000256" key="6">
    <source>
        <dbReference type="SAM" id="MobiDB-lite"/>
    </source>
</evidence>